<gene>
    <name evidence="2" type="ORF">ONB1V03_LOCUS14897</name>
</gene>
<keyword evidence="1" id="KW-0732">Signal</keyword>
<proteinExistence type="predicted"/>
<dbReference type="Proteomes" id="UP000728032">
    <property type="component" value="Unassembled WGS sequence"/>
</dbReference>
<feature type="chain" id="PRO_5036403846" evidence="1">
    <location>
        <begin position="20"/>
        <end position="104"/>
    </location>
</feature>
<feature type="non-terminal residue" evidence="2">
    <location>
        <position position="104"/>
    </location>
</feature>
<feature type="signal peptide" evidence="1">
    <location>
        <begin position="1"/>
        <end position="19"/>
    </location>
</feature>
<evidence type="ECO:0000313" key="2">
    <source>
        <dbReference type="EMBL" id="CAD7658274.1"/>
    </source>
</evidence>
<organism evidence="2">
    <name type="scientific">Oppiella nova</name>
    <dbReference type="NCBI Taxonomy" id="334625"/>
    <lineage>
        <taxon>Eukaryota</taxon>
        <taxon>Metazoa</taxon>
        <taxon>Ecdysozoa</taxon>
        <taxon>Arthropoda</taxon>
        <taxon>Chelicerata</taxon>
        <taxon>Arachnida</taxon>
        <taxon>Acari</taxon>
        <taxon>Acariformes</taxon>
        <taxon>Sarcoptiformes</taxon>
        <taxon>Oribatida</taxon>
        <taxon>Brachypylina</taxon>
        <taxon>Oppioidea</taxon>
        <taxon>Oppiidae</taxon>
        <taxon>Oppiella</taxon>
    </lineage>
</organism>
<dbReference type="EMBL" id="CAJPVJ010014624">
    <property type="protein sequence ID" value="CAG2175460.1"/>
    <property type="molecule type" value="Genomic_DNA"/>
</dbReference>
<keyword evidence="3" id="KW-1185">Reference proteome</keyword>
<evidence type="ECO:0000256" key="1">
    <source>
        <dbReference type="SAM" id="SignalP"/>
    </source>
</evidence>
<dbReference type="EMBL" id="OC929449">
    <property type="protein sequence ID" value="CAD7658274.1"/>
    <property type="molecule type" value="Genomic_DNA"/>
</dbReference>
<protein>
    <submittedName>
        <fullName evidence="2">Uncharacterized protein</fullName>
    </submittedName>
</protein>
<dbReference type="AlphaFoldDB" id="A0A7R9QTV7"/>
<evidence type="ECO:0000313" key="3">
    <source>
        <dbReference type="Proteomes" id="UP000728032"/>
    </source>
</evidence>
<name>A0A7R9QTV7_9ACAR</name>
<sequence length="104" mass="11875">MAQFVPLAAPLLAVANAIAENQNAQRQIQLRANENREAMAMIQKLNSENAHVNMNRIKEMAEYTRNMQTGLTTIIDQCHRREARQVAVINNLVENQKTQQDNFN</sequence>
<reference evidence="2" key="1">
    <citation type="submission" date="2020-11" db="EMBL/GenBank/DDBJ databases">
        <authorList>
            <person name="Tran Van P."/>
        </authorList>
    </citation>
    <scope>NUCLEOTIDE SEQUENCE</scope>
</reference>
<accession>A0A7R9QTV7</accession>